<dbReference type="PANTHER" id="PTHR13621:SF2">
    <property type="entry name" value="PROLINE-RICH PROTEIN PRCC"/>
    <property type="match status" value="1"/>
</dbReference>
<comment type="caution">
    <text evidence="2">The sequence shown here is derived from an EMBL/GenBank/DDBJ whole genome shotgun (WGS) entry which is preliminary data.</text>
</comment>
<feature type="region of interest" description="Disordered" evidence="1">
    <location>
        <begin position="58"/>
        <end position="138"/>
    </location>
</feature>
<gene>
    <name evidence="2" type="ORF">ILUMI_21580</name>
</gene>
<name>A0A8K0G1A0_IGNLU</name>
<dbReference type="Pfam" id="PF10253">
    <property type="entry name" value="PRCC"/>
    <property type="match status" value="1"/>
</dbReference>
<dbReference type="PANTHER" id="PTHR13621">
    <property type="entry name" value="PROLINE-RICH PROTEIN PRCC"/>
    <property type="match status" value="1"/>
</dbReference>
<feature type="compositionally biased region" description="Acidic residues" evidence="1">
    <location>
        <begin position="10"/>
        <end position="19"/>
    </location>
</feature>
<evidence type="ECO:0000313" key="2">
    <source>
        <dbReference type="EMBL" id="KAF2884577.1"/>
    </source>
</evidence>
<dbReference type="Proteomes" id="UP000801492">
    <property type="component" value="Unassembled WGS sequence"/>
</dbReference>
<sequence length="346" mass="39201">MALVAYDNSSDSENEEIEESDSKVILNGTTNSVHLNGSSDSTVKNATINNSEQKIIDGPLFTNLPQPKMGKSQEIVEEEDEFLKKKEQPVEKPKKVKQPVKIGITALNEFNSDEEDDEPQRKKAKQELKASGLFSLLPPPKVTPLSNTCFVPNVLQKKSTSKPNKPTKVPVKDKPTSPEPMKNNINDDEDDDIDVPETFDDEMWQKICGRQTRPAKPAVQEDISITYEEPTQVVELAPEVEKPYTGLDNQAFKELVGSRKKQKVNIELIDIHEDEIRPDREEWLKSLTDPNCEPKTEIENPVNNTCKVKNHITSLAQKALANDKELQMRWAESRHNRRQTQAKYGF</sequence>
<dbReference type="EMBL" id="VTPC01090155">
    <property type="protein sequence ID" value="KAF2884577.1"/>
    <property type="molecule type" value="Genomic_DNA"/>
</dbReference>
<dbReference type="InterPro" id="IPR018800">
    <property type="entry name" value="PRCC"/>
</dbReference>
<proteinExistence type="predicted"/>
<evidence type="ECO:0000313" key="3">
    <source>
        <dbReference type="Proteomes" id="UP000801492"/>
    </source>
</evidence>
<feature type="compositionally biased region" description="Basic and acidic residues" evidence="1">
    <location>
        <begin position="119"/>
        <end position="128"/>
    </location>
</feature>
<accession>A0A8K0G1A0</accession>
<dbReference type="AlphaFoldDB" id="A0A8K0G1A0"/>
<evidence type="ECO:0000256" key="1">
    <source>
        <dbReference type="SAM" id="MobiDB-lite"/>
    </source>
</evidence>
<dbReference type="GO" id="GO:0005634">
    <property type="term" value="C:nucleus"/>
    <property type="evidence" value="ECO:0007669"/>
    <property type="project" value="TreeGrafter"/>
</dbReference>
<feature type="compositionally biased region" description="Basic and acidic residues" evidence="1">
    <location>
        <begin position="82"/>
        <end position="93"/>
    </location>
</feature>
<keyword evidence="3" id="KW-1185">Reference proteome</keyword>
<evidence type="ECO:0008006" key="4">
    <source>
        <dbReference type="Google" id="ProtNLM"/>
    </source>
</evidence>
<organism evidence="2 3">
    <name type="scientific">Ignelater luminosus</name>
    <name type="common">Cucubano</name>
    <name type="synonym">Pyrophorus luminosus</name>
    <dbReference type="NCBI Taxonomy" id="2038154"/>
    <lineage>
        <taxon>Eukaryota</taxon>
        <taxon>Metazoa</taxon>
        <taxon>Ecdysozoa</taxon>
        <taxon>Arthropoda</taxon>
        <taxon>Hexapoda</taxon>
        <taxon>Insecta</taxon>
        <taxon>Pterygota</taxon>
        <taxon>Neoptera</taxon>
        <taxon>Endopterygota</taxon>
        <taxon>Coleoptera</taxon>
        <taxon>Polyphaga</taxon>
        <taxon>Elateriformia</taxon>
        <taxon>Elateroidea</taxon>
        <taxon>Elateridae</taxon>
        <taxon>Agrypninae</taxon>
        <taxon>Pyrophorini</taxon>
        <taxon>Ignelater</taxon>
    </lineage>
</organism>
<feature type="region of interest" description="Disordered" evidence="1">
    <location>
        <begin position="1"/>
        <end position="23"/>
    </location>
</feature>
<dbReference type="OrthoDB" id="206969at2759"/>
<protein>
    <recommendedName>
        <fullName evidence="4">Proline-rich protein PRCC</fullName>
    </recommendedName>
</protein>
<feature type="region of interest" description="Disordered" evidence="1">
    <location>
        <begin position="154"/>
        <end position="196"/>
    </location>
</feature>
<feature type="compositionally biased region" description="Low complexity" evidence="1">
    <location>
        <begin position="157"/>
        <end position="169"/>
    </location>
</feature>
<feature type="compositionally biased region" description="Acidic residues" evidence="1">
    <location>
        <begin position="186"/>
        <end position="196"/>
    </location>
</feature>
<reference evidence="2" key="1">
    <citation type="submission" date="2019-08" db="EMBL/GenBank/DDBJ databases">
        <title>The genome of the North American firefly Photinus pyralis.</title>
        <authorList>
            <consortium name="Photinus pyralis genome working group"/>
            <person name="Fallon T.R."/>
            <person name="Sander Lower S.E."/>
            <person name="Weng J.-K."/>
        </authorList>
    </citation>
    <scope>NUCLEOTIDE SEQUENCE</scope>
    <source>
        <strain evidence="2">TRF0915ILg1</strain>
        <tissue evidence="2">Whole body</tissue>
    </source>
</reference>